<keyword evidence="3" id="KW-1185">Reference proteome</keyword>
<gene>
    <name evidence="2" type="ORF">Clacol_001887</name>
</gene>
<dbReference type="EMBL" id="BPWL01000002">
    <property type="protein sequence ID" value="GJJ07682.1"/>
    <property type="molecule type" value="Genomic_DNA"/>
</dbReference>
<keyword evidence="1" id="KW-0732">Signal</keyword>
<proteinExistence type="predicted"/>
<evidence type="ECO:0000313" key="3">
    <source>
        <dbReference type="Proteomes" id="UP001050691"/>
    </source>
</evidence>
<feature type="chain" id="PRO_5043820134" evidence="1">
    <location>
        <begin position="19"/>
        <end position="209"/>
    </location>
</feature>
<dbReference type="SUPFAM" id="SSF47240">
    <property type="entry name" value="Ferritin-like"/>
    <property type="match status" value="1"/>
</dbReference>
<dbReference type="Pfam" id="PF13668">
    <property type="entry name" value="Ferritin_2"/>
    <property type="match status" value="1"/>
</dbReference>
<dbReference type="AlphaFoldDB" id="A0AAV4ZZ99"/>
<accession>A0AAV4ZZ99</accession>
<dbReference type="InterPro" id="IPR009078">
    <property type="entry name" value="Ferritin-like_SF"/>
</dbReference>
<comment type="caution">
    <text evidence="2">The sequence shown here is derived from an EMBL/GenBank/DDBJ whole genome shotgun (WGS) entry which is preliminary data.</text>
</comment>
<sequence length="209" mass="22648">MRFSTICSFLAIAGWASASPIRARQASTDPSLPFFLILEQTAVTYFEELLETFSDEDFEAAGFSSAIRDDIIATIASNENDHFTVLQSILGSPPPNCTVDFTPAFTDVATALQVARIADTLSTGSYIGLIASDPESDNLELFAEILANEGQHKLMLDFSIAGQVATHAFELGLNPPELLALLAPFDPSCTPAFPITRMPFYESLMKKAK</sequence>
<evidence type="ECO:0000313" key="2">
    <source>
        <dbReference type="EMBL" id="GJJ07682.1"/>
    </source>
</evidence>
<name>A0AAV4ZZ99_9AGAM</name>
<reference evidence="2" key="1">
    <citation type="submission" date="2021-10" db="EMBL/GenBank/DDBJ databases">
        <title>De novo Genome Assembly of Clathrus columnatus (Basidiomycota, Fungi) Using Illumina and Nanopore Sequence Data.</title>
        <authorList>
            <person name="Ogiso-Tanaka E."/>
            <person name="Itagaki H."/>
            <person name="Hosoya T."/>
            <person name="Hosaka K."/>
        </authorList>
    </citation>
    <scope>NUCLEOTIDE SEQUENCE</scope>
    <source>
        <strain evidence="2">MO-923</strain>
    </source>
</reference>
<dbReference type="Proteomes" id="UP001050691">
    <property type="component" value="Unassembled WGS sequence"/>
</dbReference>
<organism evidence="2 3">
    <name type="scientific">Clathrus columnatus</name>
    <dbReference type="NCBI Taxonomy" id="1419009"/>
    <lineage>
        <taxon>Eukaryota</taxon>
        <taxon>Fungi</taxon>
        <taxon>Dikarya</taxon>
        <taxon>Basidiomycota</taxon>
        <taxon>Agaricomycotina</taxon>
        <taxon>Agaricomycetes</taxon>
        <taxon>Phallomycetidae</taxon>
        <taxon>Phallales</taxon>
        <taxon>Clathraceae</taxon>
        <taxon>Clathrus</taxon>
    </lineage>
</organism>
<protein>
    <submittedName>
        <fullName evidence="2">Uncharacterized protein</fullName>
    </submittedName>
</protein>
<feature type="signal peptide" evidence="1">
    <location>
        <begin position="1"/>
        <end position="18"/>
    </location>
</feature>
<evidence type="ECO:0000256" key="1">
    <source>
        <dbReference type="SAM" id="SignalP"/>
    </source>
</evidence>